<gene>
    <name evidence="2" type="ORF">COCVIDRAFT_41496</name>
</gene>
<proteinExistence type="predicted"/>
<sequence length="133" mass="15049">MPLSTGSETPYENKLRPGEKQAYNRIINLKVAEIQKNDLFIWKELDKDMQERVQNEVIRELEEEKLPEAKPGDVKASMAKRLSRRKYDGTKARSSAATVAPSPSLPYDPVWDAVAQQQILLSNAQKRGPNLEG</sequence>
<dbReference type="Proteomes" id="UP000054337">
    <property type="component" value="Unassembled WGS sequence"/>
</dbReference>
<organism evidence="2 3">
    <name type="scientific">Bipolaris victoriae (strain FI3)</name>
    <name type="common">Victoria blight of oats agent</name>
    <name type="synonym">Cochliobolus victoriae</name>
    <dbReference type="NCBI Taxonomy" id="930091"/>
    <lineage>
        <taxon>Eukaryota</taxon>
        <taxon>Fungi</taxon>
        <taxon>Dikarya</taxon>
        <taxon>Ascomycota</taxon>
        <taxon>Pezizomycotina</taxon>
        <taxon>Dothideomycetes</taxon>
        <taxon>Pleosporomycetidae</taxon>
        <taxon>Pleosporales</taxon>
        <taxon>Pleosporineae</taxon>
        <taxon>Pleosporaceae</taxon>
        <taxon>Bipolaris</taxon>
    </lineage>
</organism>
<feature type="region of interest" description="Disordered" evidence="1">
    <location>
        <begin position="67"/>
        <end position="102"/>
    </location>
</feature>
<reference evidence="2 3" key="1">
    <citation type="journal article" date="2013" name="PLoS Genet.">
        <title>Comparative genome structure, secondary metabolite, and effector coding capacity across Cochliobolus pathogens.</title>
        <authorList>
            <person name="Condon B.J."/>
            <person name="Leng Y."/>
            <person name="Wu D."/>
            <person name="Bushley K.E."/>
            <person name="Ohm R.A."/>
            <person name="Otillar R."/>
            <person name="Martin J."/>
            <person name="Schackwitz W."/>
            <person name="Grimwood J."/>
            <person name="MohdZainudin N."/>
            <person name="Xue C."/>
            <person name="Wang R."/>
            <person name="Manning V.A."/>
            <person name="Dhillon B."/>
            <person name="Tu Z.J."/>
            <person name="Steffenson B.J."/>
            <person name="Salamov A."/>
            <person name="Sun H."/>
            <person name="Lowry S."/>
            <person name="LaButti K."/>
            <person name="Han J."/>
            <person name="Copeland A."/>
            <person name="Lindquist E."/>
            <person name="Barry K."/>
            <person name="Schmutz J."/>
            <person name="Baker S.E."/>
            <person name="Ciuffetti L.M."/>
            <person name="Grigoriev I.V."/>
            <person name="Zhong S."/>
            <person name="Turgeon B.G."/>
        </authorList>
    </citation>
    <scope>NUCLEOTIDE SEQUENCE [LARGE SCALE GENOMIC DNA]</scope>
    <source>
        <strain evidence="2 3">FI3</strain>
    </source>
</reference>
<dbReference type="AlphaFoldDB" id="W7EF08"/>
<evidence type="ECO:0000313" key="3">
    <source>
        <dbReference type="Proteomes" id="UP000054337"/>
    </source>
</evidence>
<evidence type="ECO:0000256" key="1">
    <source>
        <dbReference type="SAM" id="MobiDB-lite"/>
    </source>
</evidence>
<protein>
    <submittedName>
        <fullName evidence="2">Uncharacterized protein</fullName>
    </submittedName>
</protein>
<keyword evidence="3" id="KW-1185">Reference proteome</keyword>
<dbReference type="HOGENOM" id="CLU_1815623_0_0_1"/>
<dbReference type="RefSeq" id="XP_014552314.1">
    <property type="nucleotide sequence ID" value="XM_014696828.1"/>
</dbReference>
<dbReference type="EMBL" id="KI968803">
    <property type="protein sequence ID" value="EUN22737.1"/>
    <property type="molecule type" value="Genomic_DNA"/>
</dbReference>
<name>W7EF08_BIPV3</name>
<dbReference type="GeneID" id="26257134"/>
<dbReference type="OrthoDB" id="10375249at2759"/>
<evidence type="ECO:0000313" key="2">
    <source>
        <dbReference type="EMBL" id="EUN22737.1"/>
    </source>
</evidence>
<accession>W7EF08</accession>